<protein>
    <submittedName>
        <fullName evidence="1">Uncharacterized protein</fullName>
    </submittedName>
</protein>
<sequence>MSIILSHTPVPIRNPYSVLDEQEYDPSTESTITPITTADILNRPGALVRAASDDDFDRMSVSSWSVVNSTYASDNEDEDEEIYTDASAHHLTPLTVSALGDDGFTNISKTMTATSINSTSAAAQPDVWVVKITKKRKQQSHRKPKTPTVATPSLADVMEGSESGSDYYSGEEAADEGANGDFYMAMTEHELSKSSKAVKLKNIRLASAHDMALFKVFQRSEVTARKPPKIVRGHLTRKEAPLKTEKPRVISTH</sequence>
<gene>
    <name evidence="1" type="ORF">BGZ70_000901</name>
</gene>
<reference evidence="1" key="1">
    <citation type="journal article" date="2020" name="Fungal Divers.">
        <title>Resolving the Mortierellaceae phylogeny through synthesis of multi-gene phylogenetics and phylogenomics.</title>
        <authorList>
            <person name="Vandepol N."/>
            <person name="Liber J."/>
            <person name="Desiro A."/>
            <person name="Na H."/>
            <person name="Kennedy M."/>
            <person name="Barry K."/>
            <person name="Grigoriev I.V."/>
            <person name="Miller A.N."/>
            <person name="O'Donnell K."/>
            <person name="Stajich J.E."/>
            <person name="Bonito G."/>
        </authorList>
    </citation>
    <scope>NUCLEOTIDE SEQUENCE</scope>
    <source>
        <strain evidence="1">CK1249</strain>
    </source>
</reference>
<dbReference type="AlphaFoldDB" id="A0A9P6IWZ8"/>
<dbReference type="OrthoDB" id="2386896at2759"/>
<name>A0A9P6IWZ8_MORAP</name>
<keyword evidence="2" id="KW-1185">Reference proteome</keyword>
<evidence type="ECO:0000313" key="2">
    <source>
        <dbReference type="Proteomes" id="UP000738359"/>
    </source>
</evidence>
<evidence type="ECO:0000313" key="1">
    <source>
        <dbReference type="EMBL" id="KAF9951642.1"/>
    </source>
</evidence>
<dbReference type="Proteomes" id="UP000738359">
    <property type="component" value="Unassembled WGS sequence"/>
</dbReference>
<accession>A0A9P6IWZ8</accession>
<comment type="caution">
    <text evidence="1">The sequence shown here is derived from an EMBL/GenBank/DDBJ whole genome shotgun (WGS) entry which is preliminary data.</text>
</comment>
<dbReference type="EMBL" id="JAAAHY010001187">
    <property type="protein sequence ID" value="KAF9951642.1"/>
    <property type="molecule type" value="Genomic_DNA"/>
</dbReference>
<organism evidence="1 2">
    <name type="scientific">Mortierella alpina</name>
    <name type="common">Oleaginous fungus</name>
    <name type="synonym">Mortierella renispora</name>
    <dbReference type="NCBI Taxonomy" id="64518"/>
    <lineage>
        <taxon>Eukaryota</taxon>
        <taxon>Fungi</taxon>
        <taxon>Fungi incertae sedis</taxon>
        <taxon>Mucoromycota</taxon>
        <taxon>Mortierellomycotina</taxon>
        <taxon>Mortierellomycetes</taxon>
        <taxon>Mortierellales</taxon>
        <taxon>Mortierellaceae</taxon>
        <taxon>Mortierella</taxon>
    </lineage>
</organism>
<proteinExistence type="predicted"/>